<dbReference type="Proteomes" id="UP000287502">
    <property type="component" value="Chromosome"/>
</dbReference>
<keyword evidence="3" id="KW-1185">Reference proteome</keyword>
<protein>
    <recommendedName>
        <fullName evidence="4">Molecular chaperone TorD</fullName>
    </recommendedName>
</protein>
<evidence type="ECO:0000313" key="3">
    <source>
        <dbReference type="Proteomes" id="UP000287502"/>
    </source>
</evidence>
<sequence length="231" mass="26237">MNVNEVCETHKGRDVTFNIFSRVFNDVPDDFSDKLAADTCAYLVSVAEASENGDLKKGAQILNTLLPADKSNLESWFAENRLDRAKDFTFLFVLGQGSVSSYESVYRSPERLIKQEPWSEVKAAYALNGFKKADSNKTIEDHVSLELQFMGLLSKKAAELLQNEDFDGAEIKLKAQKDFYNNHIIKWVPDFCDKVISKSERLHTQFYVAYAYLLKGFLTEDMLFLEDLLGG</sequence>
<dbReference type="InterPro" id="IPR036411">
    <property type="entry name" value="TorD-like_sf"/>
</dbReference>
<dbReference type="AlphaFoldDB" id="A0A3R6AYZ9"/>
<gene>
    <name evidence="2" type="ORF">EP073_10375</name>
</gene>
<evidence type="ECO:0000313" key="2">
    <source>
        <dbReference type="EMBL" id="QAR33795.1"/>
    </source>
</evidence>
<dbReference type="PANTHER" id="PTHR34227">
    <property type="entry name" value="CHAPERONE PROTEIN YCDY"/>
    <property type="match status" value="1"/>
</dbReference>
<proteinExistence type="predicted"/>
<dbReference type="InterPro" id="IPR050289">
    <property type="entry name" value="TorD/DmsD_chaperones"/>
</dbReference>
<reference evidence="2 3" key="1">
    <citation type="submission" date="2019-01" db="EMBL/GenBank/DDBJ databases">
        <title>Geovibrio thiophilus DSM 11263, complete genome.</title>
        <authorList>
            <person name="Spring S."/>
            <person name="Bunk B."/>
            <person name="Sproer C."/>
        </authorList>
    </citation>
    <scope>NUCLEOTIDE SEQUENCE [LARGE SCALE GENOMIC DNA]</scope>
    <source>
        <strain evidence="2 3">DSM 11263</strain>
    </source>
</reference>
<dbReference type="PANTHER" id="PTHR34227:SF1">
    <property type="entry name" value="DIMETHYL SULFOXIDE REDUCTASE CHAPERONE-RELATED"/>
    <property type="match status" value="1"/>
</dbReference>
<dbReference type="KEGG" id="gtl:EP073_10375"/>
<accession>A0A3R6AYZ9</accession>
<dbReference type="InterPro" id="IPR020945">
    <property type="entry name" value="DMSO/NO3_reduct_chaperone"/>
</dbReference>
<dbReference type="Pfam" id="PF02613">
    <property type="entry name" value="Nitrate_red_del"/>
    <property type="match status" value="1"/>
</dbReference>
<dbReference type="RefSeq" id="WP_128467081.1">
    <property type="nucleotide sequence ID" value="NZ_CP035108.1"/>
</dbReference>
<dbReference type="Gene3D" id="1.10.3480.10">
    <property type="entry name" value="TorD-like"/>
    <property type="match status" value="1"/>
</dbReference>
<organism evidence="2 3">
    <name type="scientific">Geovibrio thiophilus</name>
    <dbReference type="NCBI Taxonomy" id="139438"/>
    <lineage>
        <taxon>Bacteria</taxon>
        <taxon>Pseudomonadati</taxon>
        <taxon>Deferribacterota</taxon>
        <taxon>Deferribacteres</taxon>
        <taxon>Deferribacterales</taxon>
        <taxon>Geovibrionaceae</taxon>
        <taxon>Geovibrio</taxon>
    </lineage>
</organism>
<dbReference type="SUPFAM" id="SSF89155">
    <property type="entry name" value="TorD-like"/>
    <property type="match status" value="1"/>
</dbReference>
<dbReference type="EMBL" id="CP035108">
    <property type="protein sequence ID" value="QAR33795.1"/>
    <property type="molecule type" value="Genomic_DNA"/>
</dbReference>
<keyword evidence="1" id="KW-0143">Chaperone</keyword>
<evidence type="ECO:0000256" key="1">
    <source>
        <dbReference type="ARBA" id="ARBA00023186"/>
    </source>
</evidence>
<dbReference type="OrthoDB" id="9795302at2"/>
<name>A0A3R6AYZ9_9BACT</name>
<evidence type="ECO:0008006" key="4">
    <source>
        <dbReference type="Google" id="ProtNLM"/>
    </source>
</evidence>